<proteinExistence type="predicted"/>
<dbReference type="SUPFAM" id="SSF47986">
    <property type="entry name" value="DEATH domain"/>
    <property type="match status" value="2"/>
</dbReference>
<gene>
    <name evidence="2" type="ORF">DPMN_006478</name>
</gene>
<dbReference type="Gene3D" id="1.10.533.10">
    <property type="entry name" value="Death Domain, Fas"/>
    <property type="match status" value="2"/>
</dbReference>
<protein>
    <recommendedName>
        <fullName evidence="4">CARD domain-containing protein</fullName>
    </recommendedName>
</protein>
<name>A0A9D4MWL2_DREPO</name>
<feature type="region of interest" description="Disordered" evidence="1">
    <location>
        <begin position="1"/>
        <end position="57"/>
    </location>
</feature>
<dbReference type="AlphaFoldDB" id="A0A9D4MWL2"/>
<dbReference type="Proteomes" id="UP000828390">
    <property type="component" value="Unassembled WGS sequence"/>
</dbReference>
<comment type="caution">
    <text evidence="2">The sequence shown here is derived from an EMBL/GenBank/DDBJ whole genome shotgun (WGS) entry which is preliminary data.</text>
</comment>
<organism evidence="2 3">
    <name type="scientific">Dreissena polymorpha</name>
    <name type="common">Zebra mussel</name>
    <name type="synonym">Mytilus polymorpha</name>
    <dbReference type="NCBI Taxonomy" id="45954"/>
    <lineage>
        <taxon>Eukaryota</taxon>
        <taxon>Metazoa</taxon>
        <taxon>Spiralia</taxon>
        <taxon>Lophotrochozoa</taxon>
        <taxon>Mollusca</taxon>
        <taxon>Bivalvia</taxon>
        <taxon>Autobranchia</taxon>
        <taxon>Heteroconchia</taxon>
        <taxon>Euheterodonta</taxon>
        <taxon>Imparidentia</taxon>
        <taxon>Neoheterodontei</taxon>
        <taxon>Myida</taxon>
        <taxon>Dreissenoidea</taxon>
        <taxon>Dreissenidae</taxon>
        <taxon>Dreissena</taxon>
    </lineage>
</organism>
<sequence>MWEHGERFVKKLKTNNTPGSATSKEEPCDAVTPVTPESGYGSATLTPESNPSDDTEKQTTVFEQRTNVDKLKTFLQRNFRRLKEEIDPQELSDYLHQNGVISTCDIEKVYETKGRRNKVDVMIKAIVNSKDIFDTQTTSKVFDGFASIGRSDLVETFHDDFPTEEAYTVKDTFTKAQAYTLIKKYWHMLKNEVEPLLVIDSLLEKMILNFAQHENIRESGNFNPTRMALLCAIVLDKPPIAFLRFCEVLKETRIYENIGQALLNHKAEDITELTLPNTMPLEIDLQLECSIRVSKKNDHSDTEITIDLGSKELEEMIVEHYEEPSDLQYEAMELGFDVEDVTFSSIKIRLKGFTDLSDLNLMQRLHIHKVLKSVITAEHFKLMREKNLKSIAVTVLTRGNPSNFDEETCFCKLKKEDIVKNFSTIEQRLKHVGTFVKAITESNLVTDAQKKEWFEAKTDVDTCLRLLIDGDDRCVCLLEKHLRGTGQNNLLKDLTANNVTVSTSELLSEDIWKQREVIIDELEPKRFMNMLRDIDGSAAIVDVIMNKDLSRRVRCDAMVTFLENKGATKQFQEELEKQKMYDLINLLKSKNDTLSSRCIDQVKETLISSMDVIFENIEPWLFKKYLVKEPEFSEKEFEIICKHTERKRRVFLMMQKILKGDEILIARFMNALEQLRYTGPLKHIKEITDKYHGCPRLLTKDKSAEVVWKSHVKFKTCIHEKHKKEEYLSVPAIGFCDKTEKLNRNPVGVADWINQIPAETERPEIHIKDELDDDVPTILELICEEETPYSSAIEEILILLTNMPHSQVKRKWTNSLPDDDLSYTSSWSPSSVFSGESVDSILDFEITVSECAEIKIQTSVKDGLENSYFSA</sequence>
<evidence type="ECO:0008006" key="4">
    <source>
        <dbReference type="Google" id="ProtNLM"/>
    </source>
</evidence>
<evidence type="ECO:0000313" key="3">
    <source>
        <dbReference type="Proteomes" id="UP000828390"/>
    </source>
</evidence>
<dbReference type="InterPro" id="IPR011029">
    <property type="entry name" value="DEATH-like_dom_sf"/>
</dbReference>
<feature type="non-terminal residue" evidence="2">
    <location>
        <position position="1"/>
    </location>
</feature>
<reference evidence="2" key="2">
    <citation type="submission" date="2020-11" db="EMBL/GenBank/DDBJ databases">
        <authorList>
            <person name="McCartney M.A."/>
            <person name="Auch B."/>
            <person name="Kono T."/>
            <person name="Mallez S."/>
            <person name="Becker A."/>
            <person name="Gohl D.M."/>
            <person name="Silverstein K.A.T."/>
            <person name="Koren S."/>
            <person name="Bechman K.B."/>
            <person name="Herman A."/>
            <person name="Abrahante J.E."/>
            <person name="Garbe J."/>
        </authorList>
    </citation>
    <scope>NUCLEOTIDE SEQUENCE</scope>
    <source>
        <strain evidence="2">Duluth1</strain>
        <tissue evidence="2">Whole animal</tissue>
    </source>
</reference>
<dbReference type="EMBL" id="JAIWYP010000001">
    <property type="protein sequence ID" value="KAH3882537.1"/>
    <property type="molecule type" value="Genomic_DNA"/>
</dbReference>
<reference evidence="2" key="1">
    <citation type="journal article" date="2019" name="bioRxiv">
        <title>The Genome of the Zebra Mussel, Dreissena polymorpha: A Resource for Invasive Species Research.</title>
        <authorList>
            <person name="McCartney M.A."/>
            <person name="Auch B."/>
            <person name="Kono T."/>
            <person name="Mallez S."/>
            <person name="Zhang Y."/>
            <person name="Obille A."/>
            <person name="Becker A."/>
            <person name="Abrahante J.E."/>
            <person name="Garbe J."/>
            <person name="Badalamenti J.P."/>
            <person name="Herman A."/>
            <person name="Mangelson H."/>
            <person name="Liachko I."/>
            <person name="Sullivan S."/>
            <person name="Sone E.D."/>
            <person name="Koren S."/>
            <person name="Silverstein K.A.T."/>
            <person name="Beckman K.B."/>
            <person name="Gohl D.M."/>
        </authorList>
    </citation>
    <scope>NUCLEOTIDE SEQUENCE</scope>
    <source>
        <strain evidence="2">Duluth1</strain>
        <tissue evidence="2">Whole animal</tissue>
    </source>
</reference>
<evidence type="ECO:0000313" key="2">
    <source>
        <dbReference type="EMBL" id="KAH3882537.1"/>
    </source>
</evidence>
<accession>A0A9D4MWL2</accession>
<keyword evidence="3" id="KW-1185">Reference proteome</keyword>
<feature type="compositionally biased region" description="Polar residues" evidence="1">
    <location>
        <begin position="41"/>
        <end position="57"/>
    </location>
</feature>
<dbReference type="CDD" id="cd01671">
    <property type="entry name" value="CARD"/>
    <property type="match status" value="2"/>
</dbReference>
<evidence type="ECO:0000256" key="1">
    <source>
        <dbReference type="SAM" id="MobiDB-lite"/>
    </source>
</evidence>